<gene>
    <name evidence="1" type="ORF">NC653_038085</name>
</gene>
<proteinExistence type="predicted"/>
<protein>
    <submittedName>
        <fullName evidence="1">Uncharacterized protein</fullName>
    </submittedName>
</protein>
<dbReference type="AlphaFoldDB" id="A0AAD6PSR5"/>
<accession>A0AAD6PSR5</accession>
<dbReference type="EMBL" id="JAQIZT010000017">
    <property type="protein sequence ID" value="KAJ6959921.1"/>
    <property type="molecule type" value="Genomic_DNA"/>
</dbReference>
<keyword evidence="2" id="KW-1185">Reference proteome</keyword>
<organism evidence="1 2">
    <name type="scientific">Populus alba x Populus x berolinensis</name>
    <dbReference type="NCBI Taxonomy" id="444605"/>
    <lineage>
        <taxon>Eukaryota</taxon>
        <taxon>Viridiplantae</taxon>
        <taxon>Streptophyta</taxon>
        <taxon>Embryophyta</taxon>
        <taxon>Tracheophyta</taxon>
        <taxon>Spermatophyta</taxon>
        <taxon>Magnoliopsida</taxon>
        <taxon>eudicotyledons</taxon>
        <taxon>Gunneridae</taxon>
        <taxon>Pentapetalae</taxon>
        <taxon>rosids</taxon>
        <taxon>fabids</taxon>
        <taxon>Malpighiales</taxon>
        <taxon>Salicaceae</taxon>
        <taxon>Saliceae</taxon>
        <taxon>Populus</taxon>
    </lineage>
</organism>
<name>A0AAD6PSR5_9ROSI</name>
<sequence length="62" mass="7174">MFLLLLQKKTLSVCGCVSYSVQAELQKTQQHKLYSCLHGVPGSKSSEDKFLLFPNDVKEWWR</sequence>
<evidence type="ECO:0000313" key="1">
    <source>
        <dbReference type="EMBL" id="KAJ6959921.1"/>
    </source>
</evidence>
<comment type="caution">
    <text evidence="1">The sequence shown here is derived from an EMBL/GenBank/DDBJ whole genome shotgun (WGS) entry which is preliminary data.</text>
</comment>
<reference evidence="1" key="1">
    <citation type="journal article" date="2023" name="Mol. Ecol. Resour.">
        <title>Chromosome-level genome assembly of a triploid poplar Populus alba 'Berolinensis'.</title>
        <authorList>
            <person name="Chen S."/>
            <person name="Yu Y."/>
            <person name="Wang X."/>
            <person name="Wang S."/>
            <person name="Zhang T."/>
            <person name="Zhou Y."/>
            <person name="He R."/>
            <person name="Meng N."/>
            <person name="Wang Y."/>
            <person name="Liu W."/>
            <person name="Liu Z."/>
            <person name="Liu J."/>
            <person name="Guo Q."/>
            <person name="Huang H."/>
            <person name="Sederoff R.R."/>
            <person name="Wang G."/>
            <person name="Qu G."/>
            <person name="Chen S."/>
        </authorList>
    </citation>
    <scope>NUCLEOTIDE SEQUENCE</scope>
    <source>
        <strain evidence="1">SC-2020</strain>
    </source>
</reference>
<dbReference type="Proteomes" id="UP001164929">
    <property type="component" value="Chromosome 17"/>
</dbReference>
<evidence type="ECO:0000313" key="2">
    <source>
        <dbReference type="Proteomes" id="UP001164929"/>
    </source>
</evidence>